<organism evidence="1 2">
    <name type="scientific">Haemaphysalis longicornis</name>
    <name type="common">Bush tick</name>
    <dbReference type="NCBI Taxonomy" id="44386"/>
    <lineage>
        <taxon>Eukaryota</taxon>
        <taxon>Metazoa</taxon>
        <taxon>Ecdysozoa</taxon>
        <taxon>Arthropoda</taxon>
        <taxon>Chelicerata</taxon>
        <taxon>Arachnida</taxon>
        <taxon>Acari</taxon>
        <taxon>Parasitiformes</taxon>
        <taxon>Ixodida</taxon>
        <taxon>Ixodoidea</taxon>
        <taxon>Ixodidae</taxon>
        <taxon>Haemaphysalinae</taxon>
        <taxon>Haemaphysalis</taxon>
    </lineage>
</organism>
<evidence type="ECO:0000313" key="1">
    <source>
        <dbReference type="EMBL" id="KAH9359933.1"/>
    </source>
</evidence>
<name>A0A9J6FAH7_HAELO</name>
<reference evidence="1 2" key="1">
    <citation type="journal article" date="2020" name="Cell">
        <title>Large-Scale Comparative Analyses of Tick Genomes Elucidate Their Genetic Diversity and Vector Capacities.</title>
        <authorList>
            <consortium name="Tick Genome and Microbiome Consortium (TIGMIC)"/>
            <person name="Jia N."/>
            <person name="Wang J."/>
            <person name="Shi W."/>
            <person name="Du L."/>
            <person name="Sun Y."/>
            <person name="Zhan W."/>
            <person name="Jiang J.F."/>
            <person name="Wang Q."/>
            <person name="Zhang B."/>
            <person name="Ji P."/>
            <person name="Bell-Sakyi L."/>
            <person name="Cui X.M."/>
            <person name="Yuan T.T."/>
            <person name="Jiang B.G."/>
            <person name="Yang W.F."/>
            <person name="Lam T.T."/>
            <person name="Chang Q.C."/>
            <person name="Ding S.J."/>
            <person name="Wang X.J."/>
            <person name="Zhu J.G."/>
            <person name="Ruan X.D."/>
            <person name="Zhao L."/>
            <person name="Wei J.T."/>
            <person name="Ye R.Z."/>
            <person name="Que T.C."/>
            <person name="Du C.H."/>
            <person name="Zhou Y.H."/>
            <person name="Cheng J.X."/>
            <person name="Dai P.F."/>
            <person name="Guo W.B."/>
            <person name="Han X.H."/>
            <person name="Huang E.J."/>
            <person name="Li L.F."/>
            <person name="Wei W."/>
            <person name="Gao Y.C."/>
            <person name="Liu J.Z."/>
            <person name="Shao H.Z."/>
            <person name="Wang X."/>
            <person name="Wang C.C."/>
            <person name="Yang T.C."/>
            <person name="Huo Q.B."/>
            <person name="Li W."/>
            <person name="Chen H.Y."/>
            <person name="Chen S.E."/>
            <person name="Zhou L.G."/>
            <person name="Ni X.B."/>
            <person name="Tian J.H."/>
            <person name="Sheng Y."/>
            <person name="Liu T."/>
            <person name="Pan Y.S."/>
            <person name="Xia L.Y."/>
            <person name="Li J."/>
            <person name="Zhao F."/>
            <person name="Cao W.C."/>
        </authorList>
    </citation>
    <scope>NUCLEOTIDE SEQUENCE [LARGE SCALE GENOMIC DNA]</scope>
    <source>
        <strain evidence="1">HaeL-2018</strain>
    </source>
</reference>
<keyword evidence="2" id="KW-1185">Reference proteome</keyword>
<sequence length="176" mass="20259">MSRIANKRHRLKREDTICLVQALVISWVTYTVPYIPINRRQRQQLESAVRQAYKNALNLPSSTTTEKLLALGVHNMAVGHVAAHLVSQRERLRLTPTDMQVLLCLWCPTQSRGHNHTITLPHMYRDNIHVRPIRKTCILSTTRAEDKPAAVRSKLNCENPRMYVRYTDASVLLIIT</sequence>
<protein>
    <recommendedName>
        <fullName evidence="3">Tick transposon</fullName>
    </recommendedName>
</protein>
<proteinExistence type="predicted"/>
<evidence type="ECO:0000313" key="2">
    <source>
        <dbReference type="Proteomes" id="UP000821853"/>
    </source>
</evidence>
<dbReference type="EMBL" id="JABSTR010000001">
    <property type="protein sequence ID" value="KAH9359933.1"/>
    <property type="molecule type" value="Genomic_DNA"/>
</dbReference>
<evidence type="ECO:0008006" key="3">
    <source>
        <dbReference type="Google" id="ProtNLM"/>
    </source>
</evidence>
<dbReference type="Proteomes" id="UP000821853">
    <property type="component" value="Chromosome 1"/>
</dbReference>
<gene>
    <name evidence="1" type="ORF">HPB48_019286</name>
</gene>
<dbReference type="AlphaFoldDB" id="A0A9J6FAH7"/>
<accession>A0A9J6FAH7</accession>
<comment type="caution">
    <text evidence="1">The sequence shown here is derived from an EMBL/GenBank/DDBJ whole genome shotgun (WGS) entry which is preliminary data.</text>
</comment>
<dbReference type="VEuPathDB" id="VectorBase:HLOH_058452"/>
<dbReference type="OrthoDB" id="6491850at2759"/>